<protein>
    <recommendedName>
        <fullName evidence="3">DUF370 domain-containing protein</fullName>
    </recommendedName>
</protein>
<dbReference type="AlphaFoldDB" id="A0A178A7I4"/>
<dbReference type="Proteomes" id="UP000077881">
    <property type="component" value="Unassembled WGS sequence"/>
</dbReference>
<evidence type="ECO:0000313" key="2">
    <source>
        <dbReference type="Proteomes" id="UP000077881"/>
    </source>
</evidence>
<accession>A0A178A7I4</accession>
<dbReference type="PATRIC" id="fig|217031.6.peg.339"/>
<evidence type="ECO:0000313" key="1">
    <source>
        <dbReference type="EMBL" id="OAK75430.1"/>
    </source>
</evidence>
<dbReference type="InterPro" id="IPR007169">
    <property type="entry name" value="RemA-like"/>
</dbReference>
<gene>
    <name evidence="1" type="ORF">ABB05_01595</name>
</gene>
<comment type="caution">
    <text evidence="1">The sequence shown here is derived from an EMBL/GenBank/DDBJ whole genome shotgun (WGS) entry which is preliminary data.</text>
</comment>
<name>A0A178A7I4_9BACI</name>
<dbReference type="OrthoDB" id="9811390at2"/>
<dbReference type="NCBIfam" id="NF046065">
    <property type="entry name" value="MtxRegRemB"/>
    <property type="match status" value="1"/>
</dbReference>
<sequence length="84" mass="9863">MYVHAGEDMMIRSNEIIAILERETVEYSQEIQKFLQHKEDLIINLSNGDFKSLIITQPHIYFSPIASSTLKKRLLDMKDHELMI</sequence>
<dbReference type="EMBL" id="LDJR01000011">
    <property type="protein sequence ID" value="OAK75430.1"/>
    <property type="molecule type" value="Genomic_DNA"/>
</dbReference>
<reference evidence="1 2" key="1">
    <citation type="submission" date="2015-05" db="EMBL/GenBank/DDBJ databases">
        <title>Comparison of genome.</title>
        <authorList>
            <person name="Zheng Z."/>
            <person name="Sun M."/>
        </authorList>
    </citation>
    <scope>NUCLEOTIDE SEQUENCE [LARGE SCALE GENOMIC DNA]</scope>
    <source>
        <strain evidence="1 2">G25-74</strain>
    </source>
</reference>
<keyword evidence="2" id="KW-1185">Reference proteome</keyword>
<proteinExistence type="predicted"/>
<dbReference type="STRING" id="217031.ABB05_01595"/>
<organism evidence="1 2">
    <name type="scientific">Lederbergia galactosidilytica</name>
    <dbReference type="NCBI Taxonomy" id="217031"/>
    <lineage>
        <taxon>Bacteria</taxon>
        <taxon>Bacillati</taxon>
        <taxon>Bacillota</taxon>
        <taxon>Bacilli</taxon>
        <taxon>Bacillales</taxon>
        <taxon>Bacillaceae</taxon>
        <taxon>Lederbergia</taxon>
    </lineage>
</organism>
<evidence type="ECO:0008006" key="3">
    <source>
        <dbReference type="Google" id="ProtNLM"/>
    </source>
</evidence>
<dbReference type="Pfam" id="PF04025">
    <property type="entry name" value="RemA-like"/>
    <property type="match status" value="1"/>
</dbReference>
<dbReference type="RefSeq" id="WP_064467532.1">
    <property type="nucleotide sequence ID" value="NZ_LDJR01000011.1"/>
</dbReference>